<keyword evidence="1" id="KW-0472">Membrane</keyword>
<evidence type="ECO:0000313" key="2">
    <source>
        <dbReference type="EMBL" id="AOE48098.1"/>
    </source>
</evidence>
<feature type="transmembrane region" description="Helical" evidence="1">
    <location>
        <begin position="109"/>
        <end position="129"/>
    </location>
</feature>
<keyword evidence="1" id="KW-1133">Transmembrane helix</keyword>
<proteinExistence type="evidence at transcript level"/>
<feature type="non-terminal residue" evidence="2">
    <location>
        <position position="1"/>
    </location>
</feature>
<accession>A0A1B3B7B8</accession>
<organism evidence="2">
    <name type="scientific">Scaeva pyrastri</name>
    <name type="common">Hoverfly</name>
    <name type="synonym">Musca pyrastri</name>
    <dbReference type="NCBI Taxonomy" id="219539"/>
    <lineage>
        <taxon>Eukaryota</taxon>
        <taxon>Metazoa</taxon>
        <taxon>Ecdysozoa</taxon>
        <taxon>Arthropoda</taxon>
        <taxon>Hexapoda</taxon>
        <taxon>Insecta</taxon>
        <taxon>Pterygota</taxon>
        <taxon>Neoptera</taxon>
        <taxon>Endopterygota</taxon>
        <taxon>Diptera</taxon>
        <taxon>Brachycera</taxon>
        <taxon>Muscomorpha</taxon>
        <taxon>Syrphoidea</taxon>
        <taxon>Syrphidae</taxon>
        <taxon>Syrphinae</taxon>
        <taxon>Syrphini</taxon>
        <taxon>Scaeva</taxon>
    </lineage>
</organism>
<sequence>MPLFGAQSETKLSIIFYGIIVWTLMRIPYQVFEIFDIVAIYGNMGDLTQNLCMSLLHFGASIKTIMIFSRLGDFYDIVKQLRIMSIEYCKSKEQRDVFFKMEFENKLTLSVYALIVELSSCFGMLMVLLGPNNLVGNIFPYRAK</sequence>
<keyword evidence="2" id="KW-0675">Receptor</keyword>
<protein>
    <submittedName>
        <fullName evidence="2">Putative odorant receptor OR32</fullName>
    </submittedName>
</protein>
<feature type="transmembrane region" description="Helical" evidence="1">
    <location>
        <begin position="12"/>
        <end position="29"/>
    </location>
</feature>
<feature type="non-terminal residue" evidence="2">
    <location>
        <position position="144"/>
    </location>
</feature>
<dbReference type="AlphaFoldDB" id="A0A1B3B7B8"/>
<keyword evidence="1" id="KW-0812">Transmembrane</keyword>
<name>A0A1B3B7B8_SCAPY</name>
<dbReference type="EMBL" id="KU291848">
    <property type="protein sequence ID" value="AOE48098.1"/>
    <property type="molecule type" value="mRNA"/>
</dbReference>
<reference evidence="2" key="2">
    <citation type="journal article" date="2016" name="PLoS ONE">
        <title>Molecular Characterization and Sex Distribution of Chemosensory Receptor Gene Family Based on Transcriptome Analysis of Scaeva pyrastri.</title>
        <authorList>
            <person name="Li X.M."/>
            <person name="Zhu X.Y."/>
            <person name="He P."/>
            <person name="Xu L."/>
            <person name="Sun L."/>
            <person name="Chen L."/>
            <person name="Wang Z.Q."/>
            <person name="Deng D.G."/>
            <person name="Zhang Y.N."/>
        </authorList>
    </citation>
    <scope>NUCLEOTIDE SEQUENCE</scope>
</reference>
<evidence type="ECO:0000256" key="1">
    <source>
        <dbReference type="SAM" id="Phobius"/>
    </source>
</evidence>
<reference evidence="2" key="1">
    <citation type="submission" date="2015-12" db="EMBL/GenBank/DDBJ databases">
        <authorList>
            <person name="Shamseldin A."/>
            <person name="Moawad H."/>
            <person name="Abd El-Rahim W.M."/>
            <person name="Sadowsky M.J."/>
        </authorList>
    </citation>
    <scope>NUCLEOTIDE SEQUENCE</scope>
</reference>